<dbReference type="EMBL" id="BAAACG010000001">
    <property type="protein sequence ID" value="GAA0733020.1"/>
    <property type="molecule type" value="Genomic_DNA"/>
</dbReference>
<dbReference type="Gene3D" id="3.40.50.300">
    <property type="entry name" value="P-loop containing nucleotide triphosphate hydrolases"/>
    <property type="match status" value="1"/>
</dbReference>
<dbReference type="SUPFAM" id="SSF52540">
    <property type="entry name" value="P-loop containing nucleoside triphosphate hydrolases"/>
    <property type="match status" value="1"/>
</dbReference>
<proteinExistence type="predicted"/>
<feature type="domain" description="ABC transporter" evidence="4">
    <location>
        <begin position="23"/>
        <end position="287"/>
    </location>
</feature>
<keyword evidence="2" id="KW-0547">Nucleotide-binding</keyword>
<dbReference type="RefSeq" id="WP_343758200.1">
    <property type="nucleotide sequence ID" value="NZ_BAAACG010000001.1"/>
</dbReference>
<dbReference type="PROSITE" id="PS50893">
    <property type="entry name" value="ABC_TRANSPORTER_2"/>
    <property type="match status" value="1"/>
</dbReference>
<dbReference type="SMART" id="SM00382">
    <property type="entry name" value="AAA"/>
    <property type="match status" value="1"/>
</dbReference>
<evidence type="ECO:0000256" key="3">
    <source>
        <dbReference type="ARBA" id="ARBA00022840"/>
    </source>
</evidence>
<keyword evidence="3 5" id="KW-0067">ATP-binding</keyword>
<accession>A0ABN1J9K3</accession>
<dbReference type="PANTHER" id="PTHR43776">
    <property type="entry name" value="TRANSPORT ATP-BINDING PROTEIN"/>
    <property type="match status" value="1"/>
</dbReference>
<reference evidence="6" key="1">
    <citation type="journal article" date="2019" name="Int. J. Syst. Evol. Microbiol.">
        <title>The Global Catalogue of Microorganisms (GCM) 10K type strain sequencing project: providing services to taxonomists for standard genome sequencing and annotation.</title>
        <authorList>
            <consortium name="The Broad Institute Genomics Platform"/>
            <consortium name="The Broad Institute Genome Sequencing Center for Infectious Disease"/>
            <person name="Wu L."/>
            <person name="Ma J."/>
        </authorList>
    </citation>
    <scope>NUCLEOTIDE SEQUENCE [LARGE SCALE GENOMIC DNA]</scope>
    <source>
        <strain evidence="6">JCM 1407</strain>
    </source>
</reference>
<dbReference type="CDD" id="cd03257">
    <property type="entry name" value="ABC_NikE_OppD_transporters"/>
    <property type="match status" value="1"/>
</dbReference>
<comment type="caution">
    <text evidence="5">The sequence shown here is derived from an EMBL/GenBank/DDBJ whole genome shotgun (WGS) entry which is preliminary data.</text>
</comment>
<dbReference type="InterPro" id="IPR017871">
    <property type="entry name" value="ABC_transporter-like_CS"/>
</dbReference>
<organism evidence="5 6">
    <name type="scientific">Clostridium oceanicum</name>
    <dbReference type="NCBI Taxonomy" id="1543"/>
    <lineage>
        <taxon>Bacteria</taxon>
        <taxon>Bacillati</taxon>
        <taxon>Bacillota</taxon>
        <taxon>Clostridia</taxon>
        <taxon>Eubacteriales</taxon>
        <taxon>Clostridiaceae</taxon>
        <taxon>Clostridium</taxon>
    </lineage>
</organism>
<dbReference type="GO" id="GO:0005524">
    <property type="term" value="F:ATP binding"/>
    <property type="evidence" value="ECO:0007669"/>
    <property type="project" value="UniProtKB-KW"/>
</dbReference>
<dbReference type="Pfam" id="PF08352">
    <property type="entry name" value="oligo_HPY"/>
    <property type="match status" value="1"/>
</dbReference>
<dbReference type="Pfam" id="PF00005">
    <property type="entry name" value="ABC_tran"/>
    <property type="match status" value="1"/>
</dbReference>
<gene>
    <name evidence="5" type="ORF">GCM10008906_03390</name>
</gene>
<dbReference type="InterPro" id="IPR050319">
    <property type="entry name" value="ABC_transp_ATP-bind"/>
</dbReference>
<sequence>MDNLNNLYEKNQFNIKNKVDNLLEVKDLKKYFKTREKFNLKRYFKYGKKSLLDSKAVDGVSFNIKEGQILGLVGESGCGKSTTGKSILRLIEPTFGSVRFNGKTLFDVENKIYMDKNELTYLRKDIQFIFQNPYASLNPRMKIERIVSEGIKKHNIVSKFEIKDKCQEILSLCGLSKADLSKFPNEFSGGQRQRIVIARALAVNPKFVVCDEPTAALDVSIQSQILNLMLDLKDKFQLTYLFISHNLEVVRYVCDSICVMYLGKIVEKSKTQNLYSNPLHPYSRALISCIPKNHPSDKEEKIILKGSVPSSSNIPCGCRFNTRCPYKDKYCEIVEPELKEILPGHFVACHKA</sequence>
<evidence type="ECO:0000256" key="2">
    <source>
        <dbReference type="ARBA" id="ARBA00022741"/>
    </source>
</evidence>
<dbReference type="PROSITE" id="PS00211">
    <property type="entry name" value="ABC_TRANSPORTER_1"/>
    <property type="match status" value="1"/>
</dbReference>
<dbReference type="InterPro" id="IPR003593">
    <property type="entry name" value="AAA+_ATPase"/>
</dbReference>
<dbReference type="InterPro" id="IPR003439">
    <property type="entry name" value="ABC_transporter-like_ATP-bd"/>
</dbReference>
<dbReference type="PANTHER" id="PTHR43776:SF8">
    <property type="entry name" value="ABC TRANSPORTER, ATP-BINDING PROTEIN"/>
    <property type="match status" value="1"/>
</dbReference>
<evidence type="ECO:0000256" key="1">
    <source>
        <dbReference type="ARBA" id="ARBA00022448"/>
    </source>
</evidence>
<keyword evidence="6" id="KW-1185">Reference proteome</keyword>
<evidence type="ECO:0000259" key="4">
    <source>
        <dbReference type="PROSITE" id="PS50893"/>
    </source>
</evidence>
<name>A0ABN1J9K3_9CLOT</name>
<dbReference type="InterPro" id="IPR013563">
    <property type="entry name" value="Oligopep_ABC_C"/>
</dbReference>
<keyword evidence="1" id="KW-0813">Transport</keyword>
<dbReference type="InterPro" id="IPR027417">
    <property type="entry name" value="P-loop_NTPase"/>
</dbReference>
<dbReference type="Proteomes" id="UP001501510">
    <property type="component" value="Unassembled WGS sequence"/>
</dbReference>
<protein>
    <submittedName>
        <fullName evidence="5">Dipeptide ABC transporter ATP-binding protein</fullName>
    </submittedName>
</protein>
<evidence type="ECO:0000313" key="6">
    <source>
        <dbReference type="Proteomes" id="UP001501510"/>
    </source>
</evidence>
<dbReference type="NCBIfam" id="TIGR01727">
    <property type="entry name" value="oligo_HPY"/>
    <property type="match status" value="1"/>
</dbReference>
<evidence type="ECO:0000313" key="5">
    <source>
        <dbReference type="EMBL" id="GAA0733020.1"/>
    </source>
</evidence>